<dbReference type="EMBL" id="JACOPD010000007">
    <property type="protein sequence ID" value="MBC5681409.1"/>
    <property type="molecule type" value="Genomic_DNA"/>
</dbReference>
<keyword evidence="1" id="KW-1133">Transmembrane helix</keyword>
<dbReference type="RefSeq" id="WP_186837181.1">
    <property type="nucleotide sequence ID" value="NZ_JACOPD010000007.1"/>
</dbReference>
<sequence>MKSGGKKTRIVLYSASIILVLFYIIVMWWGITPKVGIEYKMYYITHELSDWPGYGRLSYKLGTKEICTSYKDRNGSPYTWDVCVRKGQGWNREQYDGSVSNASESYIYYLPEKNADNVTYTIEVKNVTGAVKVYADDKQIGEFEKDGTYSFKAGNAVSDKLFTIKFETERGSSFTLWSTCLE</sequence>
<evidence type="ECO:0000256" key="1">
    <source>
        <dbReference type="SAM" id="Phobius"/>
    </source>
</evidence>
<name>A0ABR7G1U8_9FIRM</name>
<feature type="transmembrane region" description="Helical" evidence="1">
    <location>
        <begin position="12"/>
        <end position="31"/>
    </location>
</feature>
<reference evidence="2 3" key="1">
    <citation type="submission" date="2020-08" db="EMBL/GenBank/DDBJ databases">
        <title>Genome public.</title>
        <authorList>
            <person name="Liu C."/>
            <person name="Sun Q."/>
        </authorList>
    </citation>
    <scope>NUCLEOTIDE SEQUENCE [LARGE SCALE GENOMIC DNA]</scope>
    <source>
        <strain evidence="2 3">NSJ-43</strain>
    </source>
</reference>
<gene>
    <name evidence="2" type="ORF">H8S01_10610</name>
</gene>
<comment type="caution">
    <text evidence="2">The sequence shown here is derived from an EMBL/GenBank/DDBJ whole genome shotgun (WGS) entry which is preliminary data.</text>
</comment>
<keyword evidence="1" id="KW-0812">Transmembrane</keyword>
<organism evidence="2 3">
    <name type="scientific">Lachnospira hominis</name>
    <name type="common">ex Liu et al. 2021</name>
    <dbReference type="NCBI Taxonomy" id="2763051"/>
    <lineage>
        <taxon>Bacteria</taxon>
        <taxon>Bacillati</taxon>
        <taxon>Bacillota</taxon>
        <taxon>Clostridia</taxon>
        <taxon>Lachnospirales</taxon>
        <taxon>Lachnospiraceae</taxon>
        <taxon>Lachnospira</taxon>
    </lineage>
</organism>
<dbReference type="Proteomes" id="UP000628463">
    <property type="component" value="Unassembled WGS sequence"/>
</dbReference>
<evidence type="ECO:0000313" key="2">
    <source>
        <dbReference type="EMBL" id="MBC5681409.1"/>
    </source>
</evidence>
<keyword evidence="3" id="KW-1185">Reference proteome</keyword>
<accession>A0ABR7G1U8</accession>
<keyword evidence="1" id="KW-0472">Membrane</keyword>
<proteinExistence type="predicted"/>
<evidence type="ECO:0000313" key="3">
    <source>
        <dbReference type="Proteomes" id="UP000628463"/>
    </source>
</evidence>
<protein>
    <submittedName>
        <fullName evidence="2">Uncharacterized protein</fullName>
    </submittedName>
</protein>